<evidence type="ECO:0000313" key="6">
    <source>
        <dbReference type="Proteomes" id="UP000321816"/>
    </source>
</evidence>
<dbReference type="CDD" id="cd01949">
    <property type="entry name" value="GGDEF"/>
    <property type="match status" value="1"/>
</dbReference>
<evidence type="ECO:0000259" key="4">
    <source>
        <dbReference type="PROSITE" id="PS50887"/>
    </source>
</evidence>
<evidence type="ECO:0000259" key="2">
    <source>
        <dbReference type="PROSITE" id="PS50113"/>
    </source>
</evidence>
<dbReference type="CDD" id="cd01948">
    <property type="entry name" value="EAL"/>
    <property type="match status" value="1"/>
</dbReference>
<dbReference type="Pfam" id="PF00990">
    <property type="entry name" value="GGDEF"/>
    <property type="match status" value="1"/>
</dbReference>
<dbReference type="InterPro" id="IPR052155">
    <property type="entry name" value="Biofilm_reg_signaling"/>
</dbReference>
<dbReference type="InterPro" id="IPR043128">
    <property type="entry name" value="Rev_trsase/Diguanyl_cyclase"/>
</dbReference>
<dbReference type="PROSITE" id="PS50887">
    <property type="entry name" value="GGDEF"/>
    <property type="match status" value="1"/>
</dbReference>
<dbReference type="PANTHER" id="PTHR44757:SF2">
    <property type="entry name" value="BIOFILM ARCHITECTURE MAINTENANCE PROTEIN MBAA"/>
    <property type="match status" value="1"/>
</dbReference>
<dbReference type="Gene3D" id="3.30.70.270">
    <property type="match status" value="1"/>
</dbReference>
<dbReference type="InterPro" id="IPR029016">
    <property type="entry name" value="GAF-like_dom_sf"/>
</dbReference>
<evidence type="ECO:0000313" key="5">
    <source>
        <dbReference type="EMBL" id="WWD80536.1"/>
    </source>
</evidence>
<evidence type="ECO:0000259" key="1">
    <source>
        <dbReference type="PROSITE" id="PS50112"/>
    </source>
</evidence>
<feature type="domain" description="PAS" evidence="1">
    <location>
        <begin position="202"/>
        <end position="259"/>
    </location>
</feature>
<reference evidence="5 6" key="1">
    <citation type="submission" date="2024-01" db="EMBL/GenBank/DDBJ databases">
        <title>Complete Genome Sequence of Alkalicoccus halolimnae BZ-SZ-XJ29T, a Moderately Halophilic Bacterium Isolated from a Salt Lake.</title>
        <authorList>
            <person name="Zhao B."/>
        </authorList>
    </citation>
    <scope>NUCLEOTIDE SEQUENCE [LARGE SCALE GENOMIC DNA]</scope>
    <source>
        <strain evidence="5 6">BZ-SZ-XJ29</strain>
    </source>
</reference>
<dbReference type="SMART" id="SM00052">
    <property type="entry name" value="EAL"/>
    <property type="match status" value="1"/>
</dbReference>
<dbReference type="InterPro" id="IPR035965">
    <property type="entry name" value="PAS-like_dom_sf"/>
</dbReference>
<dbReference type="SMART" id="SM00267">
    <property type="entry name" value="GGDEF"/>
    <property type="match status" value="1"/>
</dbReference>
<dbReference type="Gene3D" id="3.20.20.450">
    <property type="entry name" value="EAL domain"/>
    <property type="match status" value="1"/>
</dbReference>
<sequence>MNGRITADFVNESREKCWQAGMDPGEVRIPSERMSARELFTKRNDYNEILEVVSFFSDKVLHSLAGTPILIVISDENGYILDIVGDETIKDMVQKLGIEAGVRFTQEDLGTNVISLALQQRHPVTLIGDDHFFQFLHGTACYSAPFHYTDLDNLLGSISIMTALEEKNPLFLNMLSNVVDSIERELLLRKQNRKLNILNQIMLSRTQNAIIVTDAEGIVTEYNAFAEILSGFTSEEIVGRDIFKSDITGKYFHDVLHKQQIFKDVEMKFNNNNNDEMICLFDAQPIYDNQKDTVIGAFAQLRDITERFRLQESYNYLAYHDELTGLPNRRYFQNELEKFIGENKKTAALLLIDLDGFKNINDTFGHSNGDKLLQSVSERMKICCRENGLLARISGDEFMIFMPDVLSEADVRAMAETLLNQFKEPFMIDERCFFTTASIGAALYHETVPSLEDYMVHVDAAMYKAKSQGKNDYMIFSPEMYINESENLLLENDLRQAINRDELFLVYQGQVDARTGNIVGVEALIRWHHPEKGLLSPATFIPLAEKTGLIFPLGDWVIRTACEQHQEWLKAGLPPIKVSVNLSAQQFLKQDLVQTTANVIRQSGIDPQYLEFEITESMTMDYSYAENVIKELKNLGVGVSMDDFGTGYSSLYYLKRFKIDAIKIDKTFIDDLCRENDDATIVQTMIVMAENLGLRVIAEGVEDRGQLDYLMELGCYFIQGYYFMKPLSGNKFMEEYTNIVEEVLSKR</sequence>
<dbReference type="Gene3D" id="3.30.450.40">
    <property type="match status" value="1"/>
</dbReference>
<dbReference type="SUPFAM" id="SSF141868">
    <property type="entry name" value="EAL domain-like"/>
    <property type="match status" value="1"/>
</dbReference>
<dbReference type="InterPro" id="IPR035919">
    <property type="entry name" value="EAL_sf"/>
</dbReference>
<dbReference type="InterPro" id="IPR029787">
    <property type="entry name" value="Nucleotide_cyclase"/>
</dbReference>
<dbReference type="InterPro" id="IPR001633">
    <property type="entry name" value="EAL_dom"/>
</dbReference>
<dbReference type="InterPro" id="IPR000700">
    <property type="entry name" value="PAS-assoc_C"/>
</dbReference>
<dbReference type="SUPFAM" id="SSF55785">
    <property type="entry name" value="PYP-like sensor domain (PAS domain)"/>
    <property type="match status" value="1"/>
</dbReference>
<proteinExistence type="predicted"/>
<dbReference type="NCBIfam" id="TIGR00229">
    <property type="entry name" value="sensory_box"/>
    <property type="match status" value="1"/>
</dbReference>
<feature type="domain" description="PAC" evidence="2">
    <location>
        <begin position="263"/>
        <end position="316"/>
    </location>
</feature>
<dbReference type="FunFam" id="3.20.20.450:FF:000001">
    <property type="entry name" value="Cyclic di-GMP phosphodiesterase yahA"/>
    <property type="match status" value="1"/>
</dbReference>
<organism evidence="5 6">
    <name type="scientific">Alkalicoccus halolimnae</name>
    <dbReference type="NCBI Taxonomy" id="1667239"/>
    <lineage>
        <taxon>Bacteria</taxon>
        <taxon>Bacillati</taxon>
        <taxon>Bacillota</taxon>
        <taxon>Bacilli</taxon>
        <taxon>Bacillales</taxon>
        <taxon>Bacillaceae</taxon>
        <taxon>Alkalicoccus</taxon>
    </lineage>
</organism>
<dbReference type="PROSITE" id="PS50113">
    <property type="entry name" value="PAC"/>
    <property type="match status" value="1"/>
</dbReference>
<dbReference type="Proteomes" id="UP000321816">
    <property type="component" value="Chromosome"/>
</dbReference>
<feature type="domain" description="GGDEF" evidence="4">
    <location>
        <begin position="345"/>
        <end position="478"/>
    </location>
</feature>
<dbReference type="RefSeq" id="WP_246125691.1">
    <property type="nucleotide sequence ID" value="NZ_CP144914.1"/>
</dbReference>
<dbReference type="InterPro" id="IPR000014">
    <property type="entry name" value="PAS"/>
</dbReference>
<dbReference type="NCBIfam" id="TIGR00254">
    <property type="entry name" value="GGDEF"/>
    <property type="match status" value="1"/>
</dbReference>
<dbReference type="Pfam" id="PF00563">
    <property type="entry name" value="EAL"/>
    <property type="match status" value="1"/>
</dbReference>
<dbReference type="InterPro" id="IPR000160">
    <property type="entry name" value="GGDEF_dom"/>
</dbReference>
<dbReference type="Pfam" id="PF13426">
    <property type="entry name" value="PAS_9"/>
    <property type="match status" value="1"/>
</dbReference>
<dbReference type="AlphaFoldDB" id="A0AAJ8LUJ1"/>
<dbReference type="PROSITE" id="PS50112">
    <property type="entry name" value="PAS"/>
    <property type="match status" value="1"/>
</dbReference>
<dbReference type="PROSITE" id="PS50883">
    <property type="entry name" value="EAL"/>
    <property type="match status" value="1"/>
</dbReference>
<dbReference type="Gene3D" id="3.30.450.20">
    <property type="entry name" value="PAS domain"/>
    <property type="match status" value="1"/>
</dbReference>
<accession>A0AAJ8LUJ1</accession>
<feature type="domain" description="EAL" evidence="3">
    <location>
        <begin position="487"/>
        <end position="740"/>
    </location>
</feature>
<protein>
    <submittedName>
        <fullName evidence="5">EAL domain-containing protein</fullName>
    </submittedName>
</protein>
<evidence type="ECO:0000259" key="3">
    <source>
        <dbReference type="PROSITE" id="PS50883"/>
    </source>
</evidence>
<name>A0AAJ8LUJ1_9BACI</name>
<gene>
    <name evidence="5" type="ORF">FTX54_002935</name>
</gene>
<dbReference type="SUPFAM" id="SSF55073">
    <property type="entry name" value="Nucleotide cyclase"/>
    <property type="match status" value="1"/>
</dbReference>
<keyword evidence="6" id="KW-1185">Reference proteome</keyword>
<dbReference type="PANTHER" id="PTHR44757">
    <property type="entry name" value="DIGUANYLATE CYCLASE DGCP"/>
    <property type="match status" value="1"/>
</dbReference>
<dbReference type="EMBL" id="CP144914">
    <property type="protein sequence ID" value="WWD80536.1"/>
    <property type="molecule type" value="Genomic_DNA"/>
</dbReference>
<dbReference type="KEGG" id="ahal:FTX54_002935"/>